<dbReference type="Gene3D" id="2.60.40.10">
    <property type="entry name" value="Immunoglobulins"/>
    <property type="match status" value="2"/>
</dbReference>
<sequence length="1106" mass="118992">MFNYSYYGPGYTGDPIGFYARSPGGQNQLESRTLLPVSGDSIIFYYNSSNSVDSGYINIQVKELGPNDQYVHLESVRFSGYSNLRAAIDLSAYIGDSIIVKVEDDATYNDNNYHRLDDLLLPAYQVSSTGQLVFGEEMIDFGLVYPDTSASVTIVVANMGAADLTISSLVSNNVAFSPVLTNSSLLAETATELTVTFAPMDGAVQSGNIVVMHNAPSSPDTLVLFSGGMVYITGVVTNNESGEALDSVTVDAGGDITHTNDVGEYGYYSAPTGLTLVQFMKDGYNNATFNTTLSGGDTVTLSAALEPLNINAMYFSGFESGEDQGFSNTLLGVSSYAVADTFFSASGDTVLPASGTTMLVFPDSGGYSNNEVVWWESDSVFDIAGAMGGLYFDLDVNIDTEADYDFFYFCLVLDDGSAWYDIDNGYLSGSTGGWIQHKIDMSWVLNMGSETAKPAIVFVSDGGVVGSGGAFDNILVTLNPFFLAPPGLLSVVNYGSTIPLSWEEPASSGRVSYSVGNIDLNISELPPRPTAADDSGNMVEQLKGPRDFPIISAYHNYSNPASRSLLGYNVFRATWPFGDFQLLAYETSTTHEDVSVSEGTYYDYIVSAVYDEGEIEAPAIVSARAGLPVVVTDDAYGGEDFEASDFSWENWEAFYSSDAAMWLVGDSAAADSAFGLGGRPAPDHSNFAYLSDGRGGDADFETFLLSPFIDFLDNFTAIVKLSGYAQVWGDFAENNIVRLLVRSDMGPWRIAVDFGYDHMNGWGDYSASIGNIVSSRDKAQFALHYTHTGGLNSGNGNGAAFDDLDFETIPGPYSLSATPTTTDITLSWIHPDSSRFRALPEPINISQNRATVLSAPSEETNVNRTDCFSHGMTNSNWITGFYGPDSGSLVAPTFATLHAFNEGPMELEEVIIHGYYNTDDTTTASAHVFVGVADSSGVTVDTIATDEVSFDISNAGSWTTATIDLSGLIHNATDSTFLKVTWTPLNDGYIALFDANMWIPGQRIDDPNVVPANGLSGFDDSSGVYYPSATHNFVIEVCGTPTPPDMSYNVYKDYNLLAENIEATTLIDENVSVITESCYWVHGVVPRSFNIGITTLNVLHETDPSN</sequence>
<proteinExistence type="predicted"/>
<name>A0A381WK86_9ZZZZ</name>
<dbReference type="Gene3D" id="2.60.40.1120">
    <property type="entry name" value="Carboxypeptidase-like, regulatory domain"/>
    <property type="match status" value="1"/>
</dbReference>
<reference evidence="1" key="1">
    <citation type="submission" date="2018-05" db="EMBL/GenBank/DDBJ databases">
        <authorList>
            <person name="Lanie J.A."/>
            <person name="Ng W.-L."/>
            <person name="Kazmierczak K.M."/>
            <person name="Andrzejewski T.M."/>
            <person name="Davidsen T.M."/>
            <person name="Wayne K.J."/>
            <person name="Tettelin H."/>
            <person name="Glass J.I."/>
            <person name="Rusch D."/>
            <person name="Podicherti R."/>
            <person name="Tsui H.-C.T."/>
            <person name="Winkler M.E."/>
        </authorList>
    </citation>
    <scope>NUCLEOTIDE SEQUENCE</scope>
</reference>
<accession>A0A381WK86</accession>
<dbReference type="InterPro" id="IPR008969">
    <property type="entry name" value="CarboxyPept-like_regulatory"/>
</dbReference>
<protein>
    <recommendedName>
        <fullName evidence="2">Abnormal spindle-like microcephaly-associated protein ASH domain-containing protein</fullName>
    </recommendedName>
</protein>
<feature type="non-terminal residue" evidence="1">
    <location>
        <position position="1106"/>
    </location>
</feature>
<evidence type="ECO:0000313" key="1">
    <source>
        <dbReference type="EMBL" id="SVA52879.1"/>
    </source>
</evidence>
<evidence type="ECO:0008006" key="2">
    <source>
        <dbReference type="Google" id="ProtNLM"/>
    </source>
</evidence>
<gene>
    <name evidence="1" type="ORF">METZ01_LOCUS105733</name>
</gene>
<dbReference type="InterPro" id="IPR013783">
    <property type="entry name" value="Ig-like_fold"/>
</dbReference>
<dbReference type="AlphaFoldDB" id="A0A381WK86"/>
<dbReference type="EMBL" id="UINC01012059">
    <property type="protein sequence ID" value="SVA52879.1"/>
    <property type="molecule type" value="Genomic_DNA"/>
</dbReference>
<organism evidence="1">
    <name type="scientific">marine metagenome</name>
    <dbReference type="NCBI Taxonomy" id="408172"/>
    <lineage>
        <taxon>unclassified sequences</taxon>
        <taxon>metagenomes</taxon>
        <taxon>ecological metagenomes</taxon>
    </lineage>
</organism>
<dbReference type="SUPFAM" id="SSF49464">
    <property type="entry name" value="Carboxypeptidase regulatory domain-like"/>
    <property type="match status" value="1"/>
</dbReference>